<name>A0A2P4SLJ5_BAMTH</name>
<gene>
    <name evidence="2" type="ORF">CIB84_011291</name>
</gene>
<dbReference type="EMBL" id="PPHD01037320">
    <property type="protein sequence ID" value="POI24959.1"/>
    <property type="molecule type" value="Genomic_DNA"/>
</dbReference>
<dbReference type="Proteomes" id="UP000237246">
    <property type="component" value="Unassembled WGS sequence"/>
</dbReference>
<feature type="compositionally biased region" description="Low complexity" evidence="1">
    <location>
        <begin position="108"/>
        <end position="122"/>
    </location>
</feature>
<sequence>MGTQRDALPVGRHRALEAAAAPRRRRQPFNGRPRLPAPRPAQPQSRLRTPGSPYPTCRLPPGAAGAAEQQPEVQRDPERTGAQQHQPVSHWPPPQPAPSPPRRDYGPARRSAAPPPRATARPGRAELRCPAAAGSCSPAPAPAGGGGAGGGSGRLQSPECRGAARPREVGTGGAGARRESGVLSLGEVPGERGFASSCARARRDAAGSSRAPGCPGAPPAAGSGLRLGRRVGAGQRGNSPRASLLTATFIYARYQNISGDARSLYNRAEGGLSAGTSLCWHRTRCVPRFCRLEKSSCDHPAGRRAGLSPRLGAGCAAGELRRGVGRPPRPHSPRHPGAPSARLPVGISSQCWALTACPPCLCVAPWKGERALS</sequence>
<comment type="caution">
    <text evidence="2">The sequence shown here is derived from an EMBL/GenBank/DDBJ whole genome shotgun (WGS) entry which is preliminary data.</text>
</comment>
<proteinExistence type="predicted"/>
<feature type="region of interest" description="Disordered" evidence="1">
    <location>
        <begin position="1"/>
        <end position="178"/>
    </location>
</feature>
<evidence type="ECO:0000313" key="3">
    <source>
        <dbReference type="Proteomes" id="UP000237246"/>
    </source>
</evidence>
<evidence type="ECO:0000256" key="1">
    <source>
        <dbReference type="SAM" id="MobiDB-lite"/>
    </source>
</evidence>
<reference evidence="2 3" key="1">
    <citation type="submission" date="2018-01" db="EMBL/GenBank/DDBJ databases">
        <title>Comparison of the Chinese Bamboo Partridge and Red Junglefowl genome sequences highlights the importance of demography in genome evolution.</title>
        <authorList>
            <person name="Tiley G.P."/>
            <person name="Kimball R.T."/>
            <person name="Braun E.L."/>
            <person name="Burleigh J.G."/>
        </authorList>
    </citation>
    <scope>NUCLEOTIDE SEQUENCE [LARGE SCALE GENOMIC DNA]</scope>
    <source>
        <strain evidence="2">RTK389</strain>
        <tissue evidence="2">Blood</tissue>
    </source>
</reference>
<feature type="region of interest" description="Disordered" evidence="1">
    <location>
        <begin position="320"/>
        <end position="341"/>
    </location>
</feature>
<feature type="compositionally biased region" description="Gly residues" evidence="1">
    <location>
        <begin position="143"/>
        <end position="153"/>
    </location>
</feature>
<accession>A0A2P4SLJ5</accession>
<feature type="compositionally biased region" description="Low complexity" evidence="1">
    <location>
        <begin position="129"/>
        <end position="138"/>
    </location>
</feature>
<protein>
    <submittedName>
        <fullName evidence="2">Uncharacterized protein</fullName>
    </submittedName>
</protein>
<feature type="compositionally biased region" description="Low complexity" evidence="1">
    <location>
        <begin position="60"/>
        <end position="72"/>
    </location>
</feature>
<feature type="compositionally biased region" description="Pro residues" evidence="1">
    <location>
        <begin position="90"/>
        <end position="100"/>
    </location>
</feature>
<organism evidence="2 3">
    <name type="scientific">Bambusicola thoracicus</name>
    <name type="common">Chinese bamboo-partridge</name>
    <name type="synonym">Perdix thoracica</name>
    <dbReference type="NCBI Taxonomy" id="9083"/>
    <lineage>
        <taxon>Eukaryota</taxon>
        <taxon>Metazoa</taxon>
        <taxon>Chordata</taxon>
        <taxon>Craniata</taxon>
        <taxon>Vertebrata</taxon>
        <taxon>Euteleostomi</taxon>
        <taxon>Archelosauria</taxon>
        <taxon>Archosauria</taxon>
        <taxon>Dinosauria</taxon>
        <taxon>Saurischia</taxon>
        <taxon>Theropoda</taxon>
        <taxon>Coelurosauria</taxon>
        <taxon>Aves</taxon>
        <taxon>Neognathae</taxon>
        <taxon>Galloanserae</taxon>
        <taxon>Galliformes</taxon>
        <taxon>Phasianidae</taxon>
        <taxon>Perdicinae</taxon>
        <taxon>Bambusicola</taxon>
    </lineage>
</organism>
<dbReference type="AlphaFoldDB" id="A0A2P4SLJ5"/>
<evidence type="ECO:0000313" key="2">
    <source>
        <dbReference type="EMBL" id="POI24959.1"/>
    </source>
</evidence>
<keyword evidence="3" id="KW-1185">Reference proteome</keyword>